<dbReference type="RefSeq" id="WP_249514450.1">
    <property type="nucleotide sequence ID" value="NZ_CP093366.1"/>
</dbReference>
<name>A0ABY4P9A8_9LACO</name>
<sequence>MPAITFKGQITDEDSPSYQIYYVIDPMTDQMSVKDAKQMTPDQGFYPLVSSIPKESPDNNQTNYTVALTDNDALAQIAKPQAGGHKIGLYVVDNGSQGSTENPKISPIATFAVQQNGLAKFHYVDNAGNLLPEINSEVPDQTIVGLAGQPIDSKYFPKDVWTKHCHYQLNYSQLPSSVTFDKDGDPDVKAVNVPYNLGTLTLSAMKKLDFGQET</sequence>
<dbReference type="Proteomes" id="UP000831495">
    <property type="component" value="Chromosome"/>
</dbReference>
<gene>
    <name evidence="1" type="ORF">MOO45_00330</name>
</gene>
<organism evidence="1 2">
    <name type="scientific">Bombilactobacillus folatiphilus</name>
    <dbReference type="NCBI Taxonomy" id="2923362"/>
    <lineage>
        <taxon>Bacteria</taxon>
        <taxon>Bacillati</taxon>
        <taxon>Bacillota</taxon>
        <taxon>Bacilli</taxon>
        <taxon>Lactobacillales</taxon>
        <taxon>Lactobacillaceae</taxon>
        <taxon>Bombilactobacillus</taxon>
    </lineage>
</organism>
<evidence type="ECO:0000313" key="1">
    <source>
        <dbReference type="EMBL" id="UQS82180.1"/>
    </source>
</evidence>
<proteinExistence type="predicted"/>
<protein>
    <submittedName>
        <fullName evidence="1">Uncharacterized protein</fullName>
    </submittedName>
</protein>
<evidence type="ECO:0000313" key="2">
    <source>
        <dbReference type="Proteomes" id="UP000831495"/>
    </source>
</evidence>
<keyword evidence="2" id="KW-1185">Reference proteome</keyword>
<dbReference type="EMBL" id="CP093366">
    <property type="protein sequence ID" value="UQS82180.1"/>
    <property type="molecule type" value="Genomic_DNA"/>
</dbReference>
<accession>A0ABY4P9A8</accession>
<reference evidence="1" key="1">
    <citation type="journal article" date="2022" name="Int. J. Syst. Evol. Microbiol.">
        <title>Apilactobacillus apisilvae sp. nov., Nicolia spurrieriana gen. nov. sp. nov., Bombilactobacillus folatiphilus sp. nov. and Bombilactobacillus thymidiniphilus sp. nov., four new lactic acid bacterial isolates from stingless bees Tetragonula carbonaria and Austroplebeia australis.</title>
        <authorList>
            <person name="Oliphant S.A."/>
            <person name="Watson-Haigh N.S."/>
            <person name="Sumby K.M."/>
            <person name="Gardner J."/>
            <person name="Groom S."/>
            <person name="Jiranek V."/>
        </authorList>
    </citation>
    <scope>NUCLEOTIDE SEQUENCE</scope>
    <source>
        <strain evidence="1">SG4_D2</strain>
    </source>
</reference>